<dbReference type="InterPro" id="IPR014752">
    <property type="entry name" value="Arrestin-like_C"/>
</dbReference>
<evidence type="ECO:0000259" key="1">
    <source>
        <dbReference type="Pfam" id="PF00339"/>
    </source>
</evidence>
<evidence type="ECO:0000313" key="2">
    <source>
        <dbReference type="EMBL" id="CAD9151190.1"/>
    </source>
</evidence>
<accession>A0A7S1QY34</accession>
<protein>
    <recommendedName>
        <fullName evidence="1">Arrestin-like N-terminal domain-containing protein</fullName>
    </recommendedName>
</protein>
<feature type="domain" description="Arrestin-like N-terminal" evidence="1">
    <location>
        <begin position="37"/>
        <end position="207"/>
    </location>
</feature>
<proteinExistence type="predicted"/>
<dbReference type="Pfam" id="PF00339">
    <property type="entry name" value="Arrestin_N"/>
    <property type="match status" value="1"/>
</dbReference>
<dbReference type="PANTHER" id="PTHR11188">
    <property type="entry name" value="ARRESTIN DOMAIN CONTAINING PROTEIN"/>
    <property type="match status" value="1"/>
</dbReference>
<sequence length="481" mass="53310">MPPKLGQGATTKEERLAQSVGGRGQNIQFAAVKASLKVDLEHKVYYPGSMVRGLVTMDVRKPTKVYAIRIRVAGKESIVIRMKAKGEDVLTKQRETFWKELVTLEGVTKTRQTLVGLKQKYRNHLMNNATIDSTASIRADVPTYMVEPGTYTYPFQFQLPYGLPASFEEFGDQEDYAAILYYAKAYLDIPGGGDSDLIGRTFFRVVSRVGVKQWKEEAKPVADHKRHKITGCCGMSKGFVKTSVEVPRCLISIADDHCVPYRVVVNNSDGTEPVNRVTVELEHLLHVHAGGEDEERRTTVASKVESKQILPGRTDGIIGKLPLPEDCLPSMRGILFSSVFTLRIECDVPFAVDPVTIVPMTVFHRAESKEPVPPVTYASHSYAKAQGLCEVAYRCPESREQHLSRMYLGGGGGHGTPSNAFGPMHASLRVGRSAMFDGCSSDDDADELETDVLTAPPIDYRHVAKRRPDARWQFAPPTDYS</sequence>
<name>A0A7S1QY34_NEODS</name>
<dbReference type="GO" id="GO:0005737">
    <property type="term" value="C:cytoplasm"/>
    <property type="evidence" value="ECO:0007669"/>
    <property type="project" value="TreeGrafter"/>
</dbReference>
<dbReference type="InterPro" id="IPR014756">
    <property type="entry name" value="Ig_E-set"/>
</dbReference>
<dbReference type="SUPFAM" id="SSF81296">
    <property type="entry name" value="E set domains"/>
    <property type="match status" value="2"/>
</dbReference>
<organism evidence="2">
    <name type="scientific">Neobodo designis</name>
    <name type="common">Flagellated protozoan</name>
    <name type="synonym">Bodo designis</name>
    <dbReference type="NCBI Taxonomy" id="312471"/>
    <lineage>
        <taxon>Eukaryota</taxon>
        <taxon>Discoba</taxon>
        <taxon>Euglenozoa</taxon>
        <taxon>Kinetoplastea</taxon>
        <taxon>Metakinetoplastina</taxon>
        <taxon>Neobodonida</taxon>
        <taxon>Neobodo</taxon>
    </lineage>
</organism>
<reference evidence="2" key="1">
    <citation type="submission" date="2021-01" db="EMBL/GenBank/DDBJ databases">
        <authorList>
            <person name="Corre E."/>
            <person name="Pelletier E."/>
            <person name="Niang G."/>
            <person name="Scheremetjew M."/>
            <person name="Finn R."/>
            <person name="Kale V."/>
            <person name="Holt S."/>
            <person name="Cochrane G."/>
            <person name="Meng A."/>
            <person name="Brown T."/>
            <person name="Cohen L."/>
        </authorList>
    </citation>
    <scope>NUCLEOTIDE SEQUENCE</scope>
    <source>
        <strain evidence="2">CCAP 1951/1</strain>
    </source>
</reference>
<dbReference type="PANTHER" id="PTHR11188:SF17">
    <property type="entry name" value="FI21816P1"/>
    <property type="match status" value="1"/>
</dbReference>
<dbReference type="InterPro" id="IPR011021">
    <property type="entry name" value="Arrestin-like_N"/>
</dbReference>
<gene>
    <name evidence="2" type="ORF">NDES1114_LOCUS32922</name>
</gene>
<dbReference type="GO" id="GO:0015031">
    <property type="term" value="P:protein transport"/>
    <property type="evidence" value="ECO:0007669"/>
    <property type="project" value="TreeGrafter"/>
</dbReference>
<dbReference type="Gene3D" id="2.60.40.640">
    <property type="match status" value="2"/>
</dbReference>
<dbReference type="EMBL" id="HBGF01049247">
    <property type="protein sequence ID" value="CAD9151190.1"/>
    <property type="molecule type" value="Transcribed_RNA"/>
</dbReference>
<dbReference type="AlphaFoldDB" id="A0A7S1QY34"/>
<dbReference type="InterPro" id="IPR050357">
    <property type="entry name" value="Arrestin_domain-protein"/>
</dbReference>